<dbReference type="PANTHER" id="PTHR31438:SF1">
    <property type="entry name" value="LYSINE N-ACYLTRANSFERASE C17G9.06C-RELATED"/>
    <property type="match status" value="1"/>
</dbReference>
<evidence type="ECO:0000259" key="6">
    <source>
        <dbReference type="PROSITE" id="PS51186"/>
    </source>
</evidence>
<accession>A0A927F2D9</accession>
<dbReference type="GO" id="GO:0019290">
    <property type="term" value="P:siderophore biosynthetic process"/>
    <property type="evidence" value="ECO:0007669"/>
    <property type="project" value="InterPro"/>
</dbReference>
<dbReference type="GO" id="GO:0016410">
    <property type="term" value="F:N-acyltransferase activity"/>
    <property type="evidence" value="ECO:0007669"/>
    <property type="project" value="TreeGrafter"/>
</dbReference>
<dbReference type="PANTHER" id="PTHR31438">
    <property type="entry name" value="LYSINE N-ACYLTRANSFERASE C17G9.06C-RELATED"/>
    <property type="match status" value="1"/>
</dbReference>
<feature type="domain" description="N-acetyltransferase" evidence="6">
    <location>
        <begin position="37"/>
        <end position="207"/>
    </location>
</feature>
<dbReference type="GO" id="GO:0046677">
    <property type="term" value="P:response to antibiotic"/>
    <property type="evidence" value="ECO:0007669"/>
    <property type="project" value="UniProtKB-KW"/>
</dbReference>
<evidence type="ECO:0000313" key="8">
    <source>
        <dbReference type="Proteomes" id="UP000632289"/>
    </source>
</evidence>
<dbReference type="RefSeq" id="WP_191210408.1">
    <property type="nucleotide sequence ID" value="NZ_BAABKL010000003.1"/>
</dbReference>
<dbReference type="Pfam" id="PF13523">
    <property type="entry name" value="Acetyltransf_8"/>
    <property type="match status" value="1"/>
</dbReference>
<dbReference type="InterPro" id="IPR000182">
    <property type="entry name" value="GNAT_dom"/>
</dbReference>
<evidence type="ECO:0000256" key="1">
    <source>
        <dbReference type="ARBA" id="ARBA00003818"/>
    </source>
</evidence>
<dbReference type="SUPFAM" id="SSF55729">
    <property type="entry name" value="Acyl-CoA N-acyltransferases (Nat)"/>
    <property type="match status" value="1"/>
</dbReference>
<evidence type="ECO:0000256" key="4">
    <source>
        <dbReference type="ARBA" id="ARBA00023251"/>
    </source>
</evidence>
<proteinExistence type="predicted"/>
<dbReference type="EMBL" id="JACXYU010000008">
    <property type="protein sequence ID" value="MBD3933112.1"/>
    <property type="molecule type" value="Genomic_DNA"/>
</dbReference>
<keyword evidence="4" id="KW-0046">Antibiotic resistance</keyword>
<comment type="caution">
    <text evidence="7">The sequence shown here is derived from an EMBL/GenBank/DDBJ whole genome shotgun (WGS) entry which is preliminary data.</text>
</comment>
<dbReference type="Proteomes" id="UP000632289">
    <property type="component" value="Unassembled WGS sequence"/>
</dbReference>
<dbReference type="AlphaFoldDB" id="A0A927F2D9"/>
<protein>
    <recommendedName>
        <fullName evidence="3">Lysine N-acyltransferase MbtK</fullName>
    </recommendedName>
    <alternativeName>
        <fullName evidence="5">Mycobactin synthase protein K</fullName>
    </alternativeName>
</protein>
<evidence type="ECO:0000256" key="3">
    <source>
        <dbReference type="ARBA" id="ARBA00020586"/>
    </source>
</evidence>
<dbReference type="Gene3D" id="3.40.630.30">
    <property type="match status" value="1"/>
</dbReference>
<gene>
    <name evidence="7" type="ORF">IF129_16335</name>
</gene>
<evidence type="ECO:0000313" key="7">
    <source>
        <dbReference type="EMBL" id="MBD3933112.1"/>
    </source>
</evidence>
<dbReference type="PROSITE" id="PS51186">
    <property type="entry name" value="GNAT"/>
    <property type="match status" value="1"/>
</dbReference>
<comment type="pathway">
    <text evidence="2">Siderophore biosynthesis; mycobactin biosynthesis.</text>
</comment>
<organism evidence="7 8">
    <name type="scientific">Streptomyces chumphonensis</name>
    <dbReference type="NCBI Taxonomy" id="1214925"/>
    <lineage>
        <taxon>Bacteria</taxon>
        <taxon>Bacillati</taxon>
        <taxon>Actinomycetota</taxon>
        <taxon>Actinomycetes</taxon>
        <taxon>Kitasatosporales</taxon>
        <taxon>Streptomycetaceae</taxon>
        <taxon>Streptomyces</taxon>
    </lineage>
</organism>
<evidence type="ECO:0000256" key="2">
    <source>
        <dbReference type="ARBA" id="ARBA00005102"/>
    </source>
</evidence>
<dbReference type="SMART" id="SM01006">
    <property type="entry name" value="AlcB"/>
    <property type="match status" value="1"/>
</dbReference>
<comment type="function">
    <text evidence="1">Acyltransferase required for the direct transfer of medium- to long-chain fatty acyl moieties from a carrier protein (MbtL) on to the epsilon-amino group of lysine residue in the mycobactin core.</text>
</comment>
<reference evidence="7" key="1">
    <citation type="submission" date="2020-09" db="EMBL/GenBank/DDBJ databases">
        <title>Secondary metabolite and genome analysis of marine Streptomyces chumphonensis KK1-2T.</title>
        <authorList>
            <person name="Phongsopitanun W."/>
            <person name="Kanchanasin P."/>
            <person name="Pittayakhajonwut P."/>
            <person name="Suwanborirux K."/>
            <person name="Tanasupawat S."/>
        </authorList>
    </citation>
    <scope>NUCLEOTIDE SEQUENCE</scope>
    <source>
        <strain evidence="7">KK1-2</strain>
    </source>
</reference>
<name>A0A927F2D9_9ACTN</name>
<dbReference type="InterPro" id="IPR019432">
    <property type="entry name" value="Acyltransferase_MbtK/IucB-like"/>
</dbReference>
<dbReference type="InterPro" id="IPR016181">
    <property type="entry name" value="Acyl_CoA_acyltransferase"/>
</dbReference>
<keyword evidence="8" id="KW-1185">Reference proteome</keyword>
<evidence type="ECO:0000256" key="5">
    <source>
        <dbReference type="ARBA" id="ARBA00031122"/>
    </source>
</evidence>
<sequence>MNHADIYPVLPRHRIDGLPESWLGVPPPPTGFSREGFHFREAIADRADIEMIHAWMNRPHTAKGWEYDWPLERWEAHIKAQLATAYSRPIVVERKGRPIAYMEFYRMAQDVVGHHYQAGPYDLSFHLAIADPADTGGGLGTTLLGTVIAEFFERDPRCDAIVLEPDAANGASRRMIEKNDAVHLGDVRVRHRHIALYAKVREGRDLPRLLPGHSTPV</sequence>